<keyword evidence="2" id="KW-1185">Reference proteome</keyword>
<evidence type="ECO:0000313" key="2">
    <source>
        <dbReference type="Proteomes" id="UP000789920"/>
    </source>
</evidence>
<protein>
    <submittedName>
        <fullName evidence="1">332_t:CDS:1</fullName>
    </submittedName>
</protein>
<proteinExistence type="predicted"/>
<reference evidence="1" key="1">
    <citation type="submission" date="2021-06" db="EMBL/GenBank/DDBJ databases">
        <authorList>
            <person name="Kallberg Y."/>
            <person name="Tangrot J."/>
            <person name="Rosling A."/>
        </authorList>
    </citation>
    <scope>NUCLEOTIDE SEQUENCE</scope>
    <source>
        <strain evidence="1">MA461A</strain>
    </source>
</reference>
<accession>A0ACA9RSR4</accession>
<sequence length="469" mass="55055">RVHLELKLTSSDYLVKDEQENKEITHKQQELINQLSRLKNDKKIDEIERAELEQSLLEQAEEYKKQLQELKTKHKKEIQNYRLFNSLEREDEGNKKYKRKTLDYGMLSRYSSIYSDHNRASSMTSFPQSPTLDFEIALKTPKTAKSLQEELSGAIFNESEKSLDTTLNNLMGEINQVIEISPETVKELEDRILNLTQQQEAYQQHIQQQEVMVQELAQKNILLQEQLATEQDQTKRVRNMEQSLLILNQNNLGLAVEKDNLQEQLRQKDYQLQSSELKQANYYNFIKSLAEIFPLSETQQEKLNETDEPDKKFLSLLKTNIFGGVNKLREQITNSRTEIIEVEKQRQQLLNEVEELKKEKKSLEESMDLTELQEVVAELDELENYIEINNLLKNGKYNLMNKLEEAHKELETMEKERDELQTKNTELQDELDNVKASREKGDDEIAGFIADANREMEELDAKIEQATNY</sequence>
<organism evidence="1 2">
    <name type="scientific">Racocetra persica</name>
    <dbReference type="NCBI Taxonomy" id="160502"/>
    <lineage>
        <taxon>Eukaryota</taxon>
        <taxon>Fungi</taxon>
        <taxon>Fungi incertae sedis</taxon>
        <taxon>Mucoromycota</taxon>
        <taxon>Glomeromycotina</taxon>
        <taxon>Glomeromycetes</taxon>
        <taxon>Diversisporales</taxon>
        <taxon>Gigasporaceae</taxon>
        <taxon>Racocetra</taxon>
    </lineage>
</organism>
<name>A0ACA9RSR4_9GLOM</name>
<comment type="caution">
    <text evidence="1">The sequence shown here is derived from an EMBL/GenBank/DDBJ whole genome shotgun (WGS) entry which is preliminary data.</text>
</comment>
<dbReference type="Proteomes" id="UP000789920">
    <property type="component" value="Unassembled WGS sequence"/>
</dbReference>
<gene>
    <name evidence="1" type="ORF">RPERSI_LOCUS22535</name>
</gene>
<feature type="non-terminal residue" evidence="1">
    <location>
        <position position="1"/>
    </location>
</feature>
<evidence type="ECO:0000313" key="1">
    <source>
        <dbReference type="EMBL" id="CAG8808080.1"/>
    </source>
</evidence>
<dbReference type="EMBL" id="CAJVQC010068407">
    <property type="protein sequence ID" value="CAG8808080.1"/>
    <property type="molecule type" value="Genomic_DNA"/>
</dbReference>